<keyword evidence="5" id="KW-1185">Reference proteome</keyword>
<dbReference type="InterPro" id="IPR051840">
    <property type="entry name" value="NifX/NifY_domain"/>
</dbReference>
<evidence type="ECO:0000256" key="1">
    <source>
        <dbReference type="ARBA" id="ARBA00010285"/>
    </source>
</evidence>
<dbReference type="STRING" id="1921803.NIES593_07180"/>
<dbReference type="Proteomes" id="UP000186868">
    <property type="component" value="Unassembled WGS sequence"/>
</dbReference>
<evidence type="ECO:0000259" key="3">
    <source>
        <dbReference type="Pfam" id="PF02579"/>
    </source>
</evidence>
<comment type="similarity">
    <text evidence="1">Belongs to the NifX/NifY family.</text>
</comment>
<name>A0A1U7HLI4_9CYAN</name>
<evidence type="ECO:0000313" key="4">
    <source>
        <dbReference type="EMBL" id="OKH24453.1"/>
    </source>
</evidence>
<keyword evidence="2" id="KW-0535">Nitrogen fixation</keyword>
<dbReference type="InterPro" id="IPR034169">
    <property type="entry name" value="NifX-like"/>
</dbReference>
<dbReference type="AlphaFoldDB" id="A0A1U7HLI4"/>
<accession>A0A1U7HLI4</accession>
<dbReference type="GO" id="GO:0051540">
    <property type="term" value="F:metal cluster binding"/>
    <property type="evidence" value="ECO:0007669"/>
    <property type="project" value="InterPro"/>
</dbReference>
<dbReference type="PANTHER" id="PTHR33937:SF1">
    <property type="entry name" value="IRON-MOLIBDENUM COFACTOR PROCESSING PROTEIN"/>
    <property type="match status" value="1"/>
</dbReference>
<dbReference type="GO" id="GO:0009399">
    <property type="term" value="P:nitrogen fixation"/>
    <property type="evidence" value="ECO:0007669"/>
    <property type="project" value="InterPro"/>
</dbReference>
<dbReference type="NCBIfam" id="TIGR02663">
    <property type="entry name" value="nifX"/>
    <property type="match status" value="1"/>
</dbReference>
<dbReference type="InterPro" id="IPR003731">
    <property type="entry name" value="Di-Nase_FeMo-co_biosynth"/>
</dbReference>
<dbReference type="InterPro" id="IPR013480">
    <property type="entry name" value="NifX"/>
</dbReference>
<organism evidence="4 5">
    <name type="scientific">Hydrococcus rivularis NIES-593</name>
    <dbReference type="NCBI Taxonomy" id="1921803"/>
    <lineage>
        <taxon>Bacteria</taxon>
        <taxon>Bacillati</taxon>
        <taxon>Cyanobacteriota</taxon>
        <taxon>Cyanophyceae</taxon>
        <taxon>Pleurocapsales</taxon>
        <taxon>Hydrococcaceae</taxon>
        <taxon>Hydrococcus</taxon>
    </lineage>
</organism>
<evidence type="ECO:0000313" key="5">
    <source>
        <dbReference type="Proteomes" id="UP000186868"/>
    </source>
</evidence>
<dbReference type="SUPFAM" id="SSF53146">
    <property type="entry name" value="Nitrogenase accessory factor-like"/>
    <property type="match status" value="1"/>
</dbReference>
<protein>
    <submittedName>
        <fullName evidence="4">Nitrogen fixation protein NifX</fullName>
    </submittedName>
</protein>
<dbReference type="Pfam" id="PF02579">
    <property type="entry name" value="Nitro_FeMo-Co"/>
    <property type="match status" value="1"/>
</dbReference>
<reference evidence="4 5" key="1">
    <citation type="submission" date="2016-11" db="EMBL/GenBank/DDBJ databases">
        <title>Draft Genome Sequences of Nine Cyanobacterial Strains from Diverse Habitats.</title>
        <authorList>
            <person name="Zhu T."/>
            <person name="Hou S."/>
            <person name="Lu X."/>
            <person name="Hess W.R."/>
        </authorList>
    </citation>
    <scope>NUCLEOTIDE SEQUENCE [LARGE SCALE GENOMIC DNA]</scope>
    <source>
        <strain evidence="4 5">NIES-593</strain>
    </source>
</reference>
<dbReference type="OrthoDB" id="9797941at2"/>
<proteinExistence type="inferred from homology"/>
<dbReference type="InterPro" id="IPR036105">
    <property type="entry name" value="DiNase_FeMo-co_biosyn_sf"/>
</dbReference>
<evidence type="ECO:0000256" key="2">
    <source>
        <dbReference type="ARBA" id="ARBA00023231"/>
    </source>
</evidence>
<comment type="caution">
    <text evidence="4">The sequence shown here is derived from an EMBL/GenBank/DDBJ whole genome shotgun (WGS) entry which is preliminary data.</text>
</comment>
<feature type="domain" description="Dinitrogenase iron-molybdenum cofactor biosynthesis" evidence="3">
    <location>
        <begin position="10"/>
        <end position="96"/>
    </location>
</feature>
<dbReference type="Gene3D" id="3.30.420.130">
    <property type="entry name" value="Dinitrogenase iron-molybdenum cofactor biosynthesis domain"/>
    <property type="match status" value="1"/>
</dbReference>
<gene>
    <name evidence="4" type="ORF">NIES593_07180</name>
</gene>
<dbReference type="RefSeq" id="WP_073598935.1">
    <property type="nucleotide sequence ID" value="NZ_MRCB01000006.1"/>
</dbReference>
<dbReference type="CDD" id="cd00853">
    <property type="entry name" value="NifX"/>
    <property type="match status" value="1"/>
</dbReference>
<dbReference type="EMBL" id="MRCB01000006">
    <property type="protein sequence ID" value="OKH24453.1"/>
    <property type="molecule type" value="Genomic_DNA"/>
</dbReference>
<dbReference type="PANTHER" id="PTHR33937">
    <property type="entry name" value="IRON-MOLYBDENUM PROTEIN-RELATED-RELATED"/>
    <property type="match status" value="1"/>
</dbReference>
<sequence length="134" mass="14644">MKVAFATSDNVRINSHFGSAQSIAVYDVSSEGYNFLETKTFGGNLDEDGNEDKLVPKVTALEGCTLVYVSSIGGSAASRLLSNKITPINLRSDETEIKGMLDNLVETLNGDPPPWLRKALQLQKPKSFDFEDED</sequence>